<organism evidence="1 2">
    <name type="scientific">Phaeocystidibacter luteus</name>
    <dbReference type="NCBI Taxonomy" id="911197"/>
    <lineage>
        <taxon>Bacteria</taxon>
        <taxon>Pseudomonadati</taxon>
        <taxon>Bacteroidota</taxon>
        <taxon>Flavobacteriia</taxon>
        <taxon>Flavobacteriales</taxon>
        <taxon>Phaeocystidibacteraceae</taxon>
        <taxon>Phaeocystidibacter</taxon>
    </lineage>
</organism>
<sequence>MERGCAMIKRIQEILSMKGSLEEVATARMKFILEPVASEIASETFETEPVSEVLWQMITESIVKNEEVGSDDKEAMIRLLAPYRDALRRCSQMLLAEEVMRFQKQ</sequence>
<dbReference type="EMBL" id="WBVO01000001">
    <property type="protein sequence ID" value="KAB2814548.1"/>
    <property type="molecule type" value="Genomic_DNA"/>
</dbReference>
<dbReference type="Proteomes" id="UP000468650">
    <property type="component" value="Unassembled WGS sequence"/>
</dbReference>
<reference evidence="1 2" key="1">
    <citation type="submission" date="2019-09" db="EMBL/GenBank/DDBJ databases">
        <title>Genomes of family Cryomorphaceae.</title>
        <authorList>
            <person name="Bowman J.P."/>
        </authorList>
    </citation>
    <scope>NUCLEOTIDE SEQUENCE [LARGE SCALE GENOMIC DNA]</scope>
    <source>
        <strain evidence="1 2">LMG 25704</strain>
    </source>
</reference>
<proteinExistence type="predicted"/>
<comment type="caution">
    <text evidence="1">The sequence shown here is derived from an EMBL/GenBank/DDBJ whole genome shotgun (WGS) entry which is preliminary data.</text>
</comment>
<dbReference type="RefSeq" id="WP_170266318.1">
    <property type="nucleotide sequence ID" value="NZ_WBVO01000001.1"/>
</dbReference>
<evidence type="ECO:0000313" key="2">
    <source>
        <dbReference type="Proteomes" id="UP000468650"/>
    </source>
</evidence>
<name>A0A6N6RLV5_9FLAO</name>
<protein>
    <submittedName>
        <fullName evidence="1">Uncharacterized protein</fullName>
    </submittedName>
</protein>
<evidence type="ECO:0000313" key="1">
    <source>
        <dbReference type="EMBL" id="KAB2814548.1"/>
    </source>
</evidence>
<keyword evidence="2" id="KW-1185">Reference proteome</keyword>
<accession>A0A6N6RLV5</accession>
<gene>
    <name evidence="1" type="ORF">F8C67_02075</name>
</gene>
<dbReference type="AlphaFoldDB" id="A0A6N6RLV5"/>